<keyword evidence="9" id="KW-1185">Reference proteome</keyword>
<dbReference type="GO" id="GO:0005737">
    <property type="term" value="C:cytoplasm"/>
    <property type="evidence" value="ECO:0007669"/>
    <property type="project" value="UniProtKB-SubCell"/>
</dbReference>
<proteinExistence type="inferred from homology"/>
<dbReference type="Pfam" id="PF01593">
    <property type="entry name" value="Amino_oxidase"/>
    <property type="match status" value="1"/>
</dbReference>
<evidence type="ECO:0000313" key="9">
    <source>
        <dbReference type="Proteomes" id="UP000324233"/>
    </source>
</evidence>
<dbReference type="PANTHER" id="PTHR42923">
    <property type="entry name" value="PROTOPORPHYRINOGEN OXIDASE"/>
    <property type="match status" value="1"/>
</dbReference>
<comment type="subcellular location">
    <subcellularLocation>
        <location evidence="6">Cytoplasm</location>
    </subcellularLocation>
</comment>
<evidence type="ECO:0000256" key="6">
    <source>
        <dbReference type="RuleBase" id="RU364052"/>
    </source>
</evidence>
<comment type="pathway">
    <text evidence="6">Porphyrin-containing compound metabolism; protoheme biosynthesis.</text>
</comment>
<evidence type="ECO:0000256" key="5">
    <source>
        <dbReference type="ARBA" id="ARBA00023133"/>
    </source>
</evidence>
<keyword evidence="4 6" id="KW-0560">Oxidoreductase</keyword>
<evidence type="ECO:0000259" key="7">
    <source>
        <dbReference type="Pfam" id="PF01593"/>
    </source>
</evidence>
<organism evidence="8 9">
    <name type="scientific">Aquisphaera giovannonii</name>
    <dbReference type="NCBI Taxonomy" id="406548"/>
    <lineage>
        <taxon>Bacteria</taxon>
        <taxon>Pseudomonadati</taxon>
        <taxon>Planctomycetota</taxon>
        <taxon>Planctomycetia</taxon>
        <taxon>Isosphaerales</taxon>
        <taxon>Isosphaeraceae</taxon>
        <taxon>Aquisphaera</taxon>
    </lineage>
</organism>
<dbReference type="EMBL" id="CP042997">
    <property type="protein sequence ID" value="QEH33689.1"/>
    <property type="molecule type" value="Genomic_DNA"/>
</dbReference>
<comment type="function">
    <text evidence="6">Involved in coproporphyrin-dependent heme b biosynthesis. Catalyzes the oxidation of coproporphyrinogen III to coproporphyrin III.</text>
</comment>
<keyword evidence="6" id="KW-0963">Cytoplasm</keyword>
<feature type="domain" description="Amine oxidase" evidence="7">
    <location>
        <begin position="24"/>
        <end position="480"/>
    </location>
</feature>
<dbReference type="InterPro" id="IPR036188">
    <property type="entry name" value="FAD/NAD-bd_sf"/>
</dbReference>
<keyword evidence="3 6" id="KW-0274">FAD</keyword>
<dbReference type="EC" id="1.3.3.15" evidence="6"/>
<protein>
    <recommendedName>
        <fullName evidence="6">Coproporphyrinogen III oxidase</fullName>
        <ecNumber evidence="6">1.3.3.15</ecNumber>
    </recommendedName>
</protein>
<comment type="cofactor">
    <cofactor evidence="1 6">
        <name>FAD</name>
        <dbReference type="ChEBI" id="CHEBI:57692"/>
    </cofactor>
</comment>
<evidence type="ECO:0000256" key="4">
    <source>
        <dbReference type="ARBA" id="ARBA00023002"/>
    </source>
</evidence>
<keyword evidence="2 6" id="KW-0285">Flavoprotein</keyword>
<dbReference type="Proteomes" id="UP000324233">
    <property type="component" value="Chromosome"/>
</dbReference>
<dbReference type="Gene3D" id="3.50.50.60">
    <property type="entry name" value="FAD/NAD(P)-binding domain"/>
    <property type="match status" value="1"/>
</dbReference>
<evidence type="ECO:0000256" key="3">
    <source>
        <dbReference type="ARBA" id="ARBA00022827"/>
    </source>
</evidence>
<comment type="catalytic activity">
    <reaction evidence="6">
        <text>coproporphyrinogen III + 3 O2 = coproporphyrin III + 3 H2O2</text>
        <dbReference type="Rhea" id="RHEA:43436"/>
        <dbReference type="ChEBI" id="CHEBI:15379"/>
        <dbReference type="ChEBI" id="CHEBI:16240"/>
        <dbReference type="ChEBI" id="CHEBI:57309"/>
        <dbReference type="ChEBI" id="CHEBI:131725"/>
        <dbReference type="EC" id="1.3.3.15"/>
    </reaction>
</comment>
<dbReference type="UniPathway" id="UPA00252"/>
<evidence type="ECO:0000313" key="8">
    <source>
        <dbReference type="EMBL" id="QEH33689.1"/>
    </source>
</evidence>
<evidence type="ECO:0000256" key="1">
    <source>
        <dbReference type="ARBA" id="ARBA00001974"/>
    </source>
</evidence>
<dbReference type="PANTHER" id="PTHR42923:SF3">
    <property type="entry name" value="PROTOPORPHYRINOGEN OXIDASE"/>
    <property type="match status" value="1"/>
</dbReference>
<dbReference type="GO" id="GO:0006783">
    <property type="term" value="P:heme biosynthetic process"/>
    <property type="evidence" value="ECO:0007669"/>
    <property type="project" value="UniProtKB-UniRule"/>
</dbReference>
<evidence type="ECO:0000256" key="2">
    <source>
        <dbReference type="ARBA" id="ARBA00022630"/>
    </source>
</evidence>
<keyword evidence="5 6" id="KW-0350">Heme biosynthesis</keyword>
<dbReference type="InterPro" id="IPR004572">
    <property type="entry name" value="Protoporphyrinogen_oxidase"/>
</dbReference>
<dbReference type="SUPFAM" id="SSF54373">
    <property type="entry name" value="FAD-linked reductases, C-terminal domain"/>
    <property type="match status" value="1"/>
</dbReference>
<name>A0A5B9W0B7_9BACT</name>
<dbReference type="NCBIfam" id="TIGR00562">
    <property type="entry name" value="proto_IX_ox"/>
    <property type="match status" value="1"/>
</dbReference>
<sequence>MRSSADRPGSMKGPYRVIVVGGGLSGLAAAHRIHERAKAEKLAIEVLVLESRDRVGGVVWTERFEGFTVEEGPDSFITNKPWGVDLCRRLGLGDRLIETDRAHQRSFVVRKGQLAPVPEGFVLMAPQRIMPILTTPVLSWRGKLRLLMDLVIPRRADEAEESLASFVRRRFGREALDRLVQPLVGGVYTGNPNDLSLKATLPQYLAMEQEHRSLIRAARRDAASSRPRHRQASGARYGLFVSLADGMDSLPRSLAASLPAGSVRLGEPVRRISRSVASNRWLVELLDGSPLEADAVIVTTEAHATARMLDGEDPGLALQLRAIPYASSAIITVAYRRDQIQHPLDGFGVVVPAVEGRSILAASFSSVKFPCRAPEGTVLIRVFVGGATQPDFFELDDAALSSLVARELGELIGATGPPLFERIARHPRAMPQYVLGHLERVEAIRTKLARHPRLFLTGIAFDGVGIPDCIHAAESTADRVVEALTKSIIVAA</sequence>
<dbReference type="KEGG" id="agv:OJF2_21950"/>
<dbReference type="AlphaFoldDB" id="A0A5B9W0B7"/>
<dbReference type="SUPFAM" id="SSF51905">
    <property type="entry name" value="FAD/NAD(P)-binding domain"/>
    <property type="match status" value="1"/>
</dbReference>
<dbReference type="InterPro" id="IPR050464">
    <property type="entry name" value="Zeta_carotene_desat/Oxidored"/>
</dbReference>
<gene>
    <name evidence="8" type="primary">hemY_2</name>
    <name evidence="8" type="ORF">OJF2_21950</name>
</gene>
<dbReference type="Gene3D" id="3.90.660.20">
    <property type="entry name" value="Protoporphyrinogen oxidase, mitochondrial, domain 2"/>
    <property type="match status" value="1"/>
</dbReference>
<comment type="similarity">
    <text evidence="6">Belongs to the protoporphyrinogen/coproporphyrinogen oxidase family. Coproporphyrinogen III oxidase subfamily.</text>
</comment>
<dbReference type="Gene3D" id="1.10.3110.10">
    <property type="entry name" value="protoporphyrinogen ix oxidase, domain 3"/>
    <property type="match status" value="1"/>
</dbReference>
<dbReference type="GO" id="GO:0004729">
    <property type="term" value="F:oxygen-dependent protoporphyrinogen oxidase activity"/>
    <property type="evidence" value="ECO:0007669"/>
    <property type="project" value="UniProtKB-UniRule"/>
</dbReference>
<reference evidence="8 9" key="1">
    <citation type="submission" date="2019-08" db="EMBL/GenBank/DDBJ databases">
        <title>Deep-cultivation of Planctomycetes and their phenomic and genomic characterization uncovers novel biology.</title>
        <authorList>
            <person name="Wiegand S."/>
            <person name="Jogler M."/>
            <person name="Boedeker C."/>
            <person name="Pinto D."/>
            <person name="Vollmers J."/>
            <person name="Rivas-Marin E."/>
            <person name="Kohn T."/>
            <person name="Peeters S.H."/>
            <person name="Heuer A."/>
            <person name="Rast P."/>
            <person name="Oberbeckmann S."/>
            <person name="Bunk B."/>
            <person name="Jeske O."/>
            <person name="Meyerdierks A."/>
            <person name="Storesund J.E."/>
            <person name="Kallscheuer N."/>
            <person name="Luecker S."/>
            <person name="Lage O.M."/>
            <person name="Pohl T."/>
            <person name="Merkel B.J."/>
            <person name="Hornburger P."/>
            <person name="Mueller R.-W."/>
            <person name="Bruemmer F."/>
            <person name="Labrenz M."/>
            <person name="Spormann A.M."/>
            <person name="Op den Camp H."/>
            <person name="Overmann J."/>
            <person name="Amann R."/>
            <person name="Jetten M.S.M."/>
            <person name="Mascher T."/>
            <person name="Medema M.H."/>
            <person name="Devos D.P."/>
            <person name="Kaster A.-K."/>
            <person name="Ovreas L."/>
            <person name="Rohde M."/>
            <person name="Galperin M.Y."/>
            <person name="Jogler C."/>
        </authorList>
    </citation>
    <scope>NUCLEOTIDE SEQUENCE [LARGE SCALE GENOMIC DNA]</scope>
    <source>
        <strain evidence="8 9">OJF2</strain>
    </source>
</reference>
<accession>A0A5B9W0B7</accession>
<dbReference type="InterPro" id="IPR002937">
    <property type="entry name" value="Amino_oxidase"/>
</dbReference>